<comment type="caution">
    <text evidence="3">The sequence shown here is derived from an EMBL/GenBank/DDBJ whole genome shotgun (WGS) entry which is preliminary data.</text>
</comment>
<dbReference type="Proteomes" id="UP001295684">
    <property type="component" value="Unassembled WGS sequence"/>
</dbReference>
<feature type="compositionally biased region" description="Basic and acidic residues" evidence="2">
    <location>
        <begin position="515"/>
        <end position="525"/>
    </location>
</feature>
<dbReference type="EMBL" id="CAMPGE010001349">
    <property type="protein sequence ID" value="CAI2360131.1"/>
    <property type="molecule type" value="Genomic_DNA"/>
</dbReference>
<proteinExistence type="predicted"/>
<sequence length="540" mass="63223">MEEIYPNRIDDHVSFRRTKKKSSKAHENSVSYFSKSAFHNKHHRNHSKRSSQDSYLPPKFVSSDNEGVEEILRENSVLDSSHRRKKIISTPRGKDPSNLAKALKTPVFSRSANKSGNCSKGSQQNSSKRSKPKQKRMLYEEYQTFGNTEGNDKVAEEDDPTAGWIKINNKRMRNVPNEEQKYDTFWNNKNKKYIPSDSSVKHSVFSSQNNEKMSQRRAHSKLKNALALSRKRIEHFNEHKSSSPVKTTRDVKASYTDVDEQYYNVSTRFPKARTPSKTLFTTHSQSTLPHSRIGNQKGRPPKQLFGPKAVRREQPVSMEDASDRFLSEYHSIVTTNKRDLQELISYKRDVKLVLAEHRVSVQDTLKDISKIQDKNKKLQRKAQKQNEQNSKLSGEIEELREISRLLKQRVNERNQQYRKEKVELKNHVAFLKDSILELQTEIGGYRQENQDTKAEVKIRKEELENCLVDAEEIISTLKRKIRHANNRQKKRANRTKYLNTKFNNAVREDDYRTLHNHSYRVDNPKTSKRYQTNSRSKKYL</sequence>
<evidence type="ECO:0000313" key="4">
    <source>
        <dbReference type="Proteomes" id="UP001295684"/>
    </source>
</evidence>
<feature type="region of interest" description="Disordered" evidence="2">
    <location>
        <begin position="515"/>
        <end position="540"/>
    </location>
</feature>
<feature type="compositionally biased region" description="Basic residues" evidence="2">
    <location>
        <begin position="38"/>
        <end position="49"/>
    </location>
</feature>
<feature type="region of interest" description="Disordered" evidence="2">
    <location>
        <begin position="1"/>
        <end position="135"/>
    </location>
</feature>
<organism evidence="3 4">
    <name type="scientific">Euplotes crassus</name>
    <dbReference type="NCBI Taxonomy" id="5936"/>
    <lineage>
        <taxon>Eukaryota</taxon>
        <taxon>Sar</taxon>
        <taxon>Alveolata</taxon>
        <taxon>Ciliophora</taxon>
        <taxon>Intramacronucleata</taxon>
        <taxon>Spirotrichea</taxon>
        <taxon>Hypotrichia</taxon>
        <taxon>Euplotida</taxon>
        <taxon>Euplotidae</taxon>
        <taxon>Moneuplotes</taxon>
    </lineage>
</organism>
<keyword evidence="4" id="KW-1185">Reference proteome</keyword>
<evidence type="ECO:0000256" key="2">
    <source>
        <dbReference type="SAM" id="MobiDB-lite"/>
    </source>
</evidence>
<keyword evidence="1" id="KW-0175">Coiled coil</keyword>
<accession>A0AAD1U4R4</accession>
<protein>
    <recommendedName>
        <fullName evidence="5">Lebercilin domain-containing protein</fullName>
    </recommendedName>
</protein>
<evidence type="ECO:0000313" key="3">
    <source>
        <dbReference type="EMBL" id="CAI2360131.1"/>
    </source>
</evidence>
<dbReference type="AlphaFoldDB" id="A0AAD1U4R4"/>
<feature type="compositionally biased region" description="Polar residues" evidence="2">
    <location>
        <begin position="108"/>
        <end position="127"/>
    </location>
</feature>
<feature type="coiled-coil region" evidence="1">
    <location>
        <begin position="361"/>
        <end position="487"/>
    </location>
</feature>
<evidence type="ECO:0000256" key="1">
    <source>
        <dbReference type="SAM" id="Coils"/>
    </source>
</evidence>
<name>A0AAD1U4R4_EUPCR</name>
<feature type="region of interest" description="Disordered" evidence="2">
    <location>
        <begin position="281"/>
        <end position="318"/>
    </location>
</feature>
<reference evidence="3" key="1">
    <citation type="submission" date="2023-07" db="EMBL/GenBank/DDBJ databases">
        <authorList>
            <consortium name="AG Swart"/>
            <person name="Singh M."/>
            <person name="Singh A."/>
            <person name="Seah K."/>
            <person name="Emmerich C."/>
        </authorList>
    </citation>
    <scope>NUCLEOTIDE SEQUENCE</scope>
    <source>
        <strain evidence="3">DP1</strain>
    </source>
</reference>
<gene>
    <name evidence="3" type="ORF">ECRASSUSDP1_LOCUS1429</name>
</gene>
<evidence type="ECO:0008006" key="5">
    <source>
        <dbReference type="Google" id="ProtNLM"/>
    </source>
</evidence>